<gene>
    <name evidence="1" type="ORF">HNP48_006069</name>
</gene>
<accession>A0A7X0PKC8</accession>
<organism evidence="1 2">
    <name type="scientific">Acidovorax soli</name>
    <dbReference type="NCBI Taxonomy" id="592050"/>
    <lineage>
        <taxon>Bacteria</taxon>
        <taxon>Pseudomonadati</taxon>
        <taxon>Pseudomonadota</taxon>
        <taxon>Betaproteobacteria</taxon>
        <taxon>Burkholderiales</taxon>
        <taxon>Comamonadaceae</taxon>
        <taxon>Acidovorax</taxon>
    </lineage>
</organism>
<sequence>MKLFDISKDYQVEKSRSMNYEDLIGLEISKTGYVLEHRVAQLLKAKGWSVISGEYYVDDNEDVPREMDLIAYRVAKIDNDEIEVYTVLIISCKKSEENAWALLARNINLKDPNTDYWPLHCWTNDVALGYQLAISGKPKKYHEGVRIHGVTDAAADPQVEVFAFQEMSKINGSPRNDRAIFNSLTSLVKAQAYEISALPARKKSKAVYQFNLISVLGTDMYRLMFADAGGGVKAVAIESEQYIARYIVAKRESFSRIRFLTEDGFSESLDDYGRLHAANARWFAGEYADFYRDIVCDDKRTEVLMSKFHDKVRFPVKWRLERKFKNISYDDKPLLSWNLDFSDLSVEYMYGDDVLDFMNEDEDINNIVAAALKAIYRYEGSFKFRFEIPF</sequence>
<proteinExistence type="predicted"/>
<comment type="caution">
    <text evidence="1">The sequence shown here is derived from an EMBL/GenBank/DDBJ whole genome shotgun (WGS) entry which is preliminary data.</text>
</comment>
<dbReference type="Proteomes" id="UP000575083">
    <property type="component" value="Unassembled WGS sequence"/>
</dbReference>
<dbReference type="AlphaFoldDB" id="A0A7X0PKC8"/>
<name>A0A7X0PKC8_9BURK</name>
<dbReference type="EMBL" id="JACHLK010000018">
    <property type="protein sequence ID" value="MBB6563349.1"/>
    <property type="molecule type" value="Genomic_DNA"/>
</dbReference>
<reference evidence="1 2" key="1">
    <citation type="submission" date="2020-08" db="EMBL/GenBank/DDBJ databases">
        <title>Functional genomics of gut bacteria from endangered species of beetles.</title>
        <authorList>
            <person name="Carlos-Shanley C."/>
        </authorList>
    </citation>
    <scope>NUCLEOTIDE SEQUENCE [LARGE SCALE GENOMIC DNA]</scope>
    <source>
        <strain evidence="1 2">S00198</strain>
    </source>
</reference>
<keyword evidence="2" id="KW-1185">Reference proteome</keyword>
<evidence type="ECO:0000313" key="1">
    <source>
        <dbReference type="EMBL" id="MBB6563349.1"/>
    </source>
</evidence>
<dbReference type="RefSeq" id="WP_184864283.1">
    <property type="nucleotide sequence ID" value="NZ_JACHLK010000018.1"/>
</dbReference>
<protein>
    <submittedName>
        <fullName evidence="1">Uncharacterized protein</fullName>
    </submittedName>
</protein>
<evidence type="ECO:0000313" key="2">
    <source>
        <dbReference type="Proteomes" id="UP000575083"/>
    </source>
</evidence>